<accession>A0A811N5T5</accession>
<keyword evidence="2" id="KW-1185">Reference proteome</keyword>
<evidence type="ECO:0000313" key="1">
    <source>
        <dbReference type="EMBL" id="CAD6221350.1"/>
    </source>
</evidence>
<dbReference type="AlphaFoldDB" id="A0A811N5T5"/>
<comment type="caution">
    <text evidence="1">The sequence shown here is derived from an EMBL/GenBank/DDBJ whole genome shotgun (WGS) entry which is preliminary data.</text>
</comment>
<dbReference type="Proteomes" id="UP000604825">
    <property type="component" value="Unassembled WGS sequence"/>
</dbReference>
<dbReference type="OrthoDB" id="61110at2759"/>
<reference evidence="1" key="1">
    <citation type="submission" date="2020-10" db="EMBL/GenBank/DDBJ databases">
        <authorList>
            <person name="Han B."/>
            <person name="Lu T."/>
            <person name="Zhao Q."/>
            <person name="Huang X."/>
            <person name="Zhao Y."/>
        </authorList>
    </citation>
    <scope>NUCLEOTIDE SEQUENCE</scope>
</reference>
<dbReference type="EMBL" id="CAJGYO010000003">
    <property type="protein sequence ID" value="CAD6221350.1"/>
    <property type="molecule type" value="Genomic_DNA"/>
</dbReference>
<protein>
    <submittedName>
        <fullName evidence="1">Uncharacterized protein</fullName>
    </submittedName>
</protein>
<sequence length="96" mass="9307">MAGALPDSGSREVSSFVETNASAANATAATYLAAGGFRACTVLTSGAALCSGTDDVGAAANGSTAGALPRDLFGYGLAVGDSHACALRRPNHTAVC</sequence>
<organism evidence="1 2">
    <name type="scientific">Miscanthus lutarioriparius</name>
    <dbReference type="NCBI Taxonomy" id="422564"/>
    <lineage>
        <taxon>Eukaryota</taxon>
        <taxon>Viridiplantae</taxon>
        <taxon>Streptophyta</taxon>
        <taxon>Embryophyta</taxon>
        <taxon>Tracheophyta</taxon>
        <taxon>Spermatophyta</taxon>
        <taxon>Magnoliopsida</taxon>
        <taxon>Liliopsida</taxon>
        <taxon>Poales</taxon>
        <taxon>Poaceae</taxon>
        <taxon>PACMAD clade</taxon>
        <taxon>Panicoideae</taxon>
        <taxon>Andropogonodae</taxon>
        <taxon>Andropogoneae</taxon>
        <taxon>Saccharinae</taxon>
        <taxon>Miscanthus</taxon>
    </lineage>
</organism>
<name>A0A811N5T5_9POAL</name>
<proteinExistence type="predicted"/>
<gene>
    <name evidence="1" type="ORF">NCGR_LOCUS14645</name>
</gene>
<evidence type="ECO:0000313" key="2">
    <source>
        <dbReference type="Proteomes" id="UP000604825"/>
    </source>
</evidence>